<evidence type="ECO:0000313" key="3">
    <source>
        <dbReference type="EMBL" id="MTD95835.1"/>
    </source>
</evidence>
<protein>
    <submittedName>
        <fullName evidence="3">Histidine phosphatase family protein</fullName>
    </submittedName>
</protein>
<evidence type="ECO:0000256" key="1">
    <source>
        <dbReference type="PIRSR" id="PIRSR613078-1"/>
    </source>
</evidence>
<dbReference type="GO" id="GO:0005737">
    <property type="term" value="C:cytoplasm"/>
    <property type="evidence" value="ECO:0007669"/>
    <property type="project" value="TreeGrafter"/>
</dbReference>
<dbReference type="EMBL" id="WMBQ01000002">
    <property type="protein sequence ID" value="MTD95835.1"/>
    <property type="molecule type" value="Genomic_DNA"/>
</dbReference>
<dbReference type="InterPro" id="IPR013078">
    <property type="entry name" value="His_Pase_superF_clade-1"/>
</dbReference>
<keyword evidence="4" id="KW-1185">Reference proteome</keyword>
<dbReference type="SMART" id="SM00855">
    <property type="entry name" value="PGAM"/>
    <property type="match status" value="1"/>
</dbReference>
<gene>
    <name evidence="3" type="ORF">GIW81_15960</name>
</gene>
<feature type="active site" description="Proton donor/acceptor" evidence="1">
    <location>
        <position position="92"/>
    </location>
</feature>
<sequence length="195" mass="21565">MRAGPTIYFIRHGETDWNAQSRYQGQADIPMNETGRAQARRNGEALRGLLPGIAQCRYVASPLLRARETMEIVRGVMGLDPGAYSIDERLKELHYGHWQGIFAADLPDVDAAGIAARSQDTFRWRPTGGESYEDLMARAVGWLADVADDTVVAGHGGISRVLRGHLYGVDPSAVPELEVPQDKVLILRRDGLEWL</sequence>
<feature type="binding site" evidence="2">
    <location>
        <begin position="11"/>
        <end position="18"/>
    </location>
    <ligand>
        <name>substrate</name>
    </ligand>
</feature>
<feature type="active site" description="Tele-phosphohistidine intermediate" evidence="1">
    <location>
        <position position="12"/>
    </location>
</feature>
<dbReference type="PIRSF" id="PIRSF000709">
    <property type="entry name" value="6PFK_2-Ptase"/>
    <property type="match status" value="1"/>
</dbReference>
<dbReference type="RefSeq" id="WP_154740328.1">
    <property type="nucleotide sequence ID" value="NZ_WMBQ01000002.1"/>
</dbReference>
<evidence type="ECO:0000256" key="2">
    <source>
        <dbReference type="PIRSR" id="PIRSR613078-2"/>
    </source>
</evidence>
<dbReference type="Pfam" id="PF00300">
    <property type="entry name" value="His_Phos_1"/>
    <property type="match status" value="1"/>
</dbReference>
<dbReference type="PANTHER" id="PTHR48100:SF59">
    <property type="entry name" value="ADENOSYLCOBALAMIN_ALPHA-RIBAZOLE PHOSPHATASE"/>
    <property type="match status" value="1"/>
</dbReference>
<accession>A0A6I3KJD0</accession>
<feature type="binding site" evidence="2">
    <location>
        <begin position="92"/>
        <end position="95"/>
    </location>
    <ligand>
        <name>substrate</name>
    </ligand>
</feature>
<dbReference type="CDD" id="cd07067">
    <property type="entry name" value="HP_PGM_like"/>
    <property type="match status" value="1"/>
</dbReference>
<feature type="binding site" evidence="2">
    <location>
        <position position="65"/>
    </location>
    <ligand>
        <name>substrate</name>
    </ligand>
</feature>
<name>A0A6I3KJD0_9HYPH</name>
<dbReference type="Proteomes" id="UP000440694">
    <property type="component" value="Unassembled WGS sequence"/>
</dbReference>
<comment type="caution">
    <text evidence="3">The sequence shown here is derived from an EMBL/GenBank/DDBJ whole genome shotgun (WGS) entry which is preliminary data.</text>
</comment>
<dbReference type="AlphaFoldDB" id="A0A6I3KJD0"/>
<dbReference type="SUPFAM" id="SSF53254">
    <property type="entry name" value="Phosphoglycerate mutase-like"/>
    <property type="match status" value="1"/>
</dbReference>
<organism evidence="3 4">
    <name type="scientific">Hyphomicrobium album</name>
    <dbReference type="NCBI Taxonomy" id="2665159"/>
    <lineage>
        <taxon>Bacteria</taxon>
        <taxon>Pseudomonadati</taxon>
        <taxon>Pseudomonadota</taxon>
        <taxon>Alphaproteobacteria</taxon>
        <taxon>Hyphomicrobiales</taxon>
        <taxon>Hyphomicrobiaceae</taxon>
        <taxon>Hyphomicrobium</taxon>
    </lineage>
</organism>
<dbReference type="GO" id="GO:0016791">
    <property type="term" value="F:phosphatase activity"/>
    <property type="evidence" value="ECO:0007669"/>
    <property type="project" value="TreeGrafter"/>
</dbReference>
<proteinExistence type="predicted"/>
<dbReference type="InterPro" id="IPR050275">
    <property type="entry name" value="PGM_Phosphatase"/>
</dbReference>
<reference evidence="3 4" key="1">
    <citation type="submission" date="2019-11" db="EMBL/GenBank/DDBJ databases">
        <title>Identification of a novel strain.</title>
        <authorList>
            <person name="Xu Q."/>
            <person name="Wang G."/>
        </authorList>
    </citation>
    <scope>NUCLEOTIDE SEQUENCE [LARGE SCALE GENOMIC DNA]</scope>
    <source>
        <strain evidence="4">xq</strain>
    </source>
</reference>
<dbReference type="InterPro" id="IPR029033">
    <property type="entry name" value="His_PPase_superfam"/>
</dbReference>
<dbReference type="Gene3D" id="3.40.50.1240">
    <property type="entry name" value="Phosphoglycerate mutase-like"/>
    <property type="match status" value="1"/>
</dbReference>
<dbReference type="PANTHER" id="PTHR48100">
    <property type="entry name" value="BROAD-SPECIFICITY PHOSPHATASE YOR283W-RELATED"/>
    <property type="match status" value="1"/>
</dbReference>
<evidence type="ECO:0000313" key="4">
    <source>
        <dbReference type="Proteomes" id="UP000440694"/>
    </source>
</evidence>